<dbReference type="Pfam" id="PF01261">
    <property type="entry name" value="AP_endonuc_2"/>
    <property type="match status" value="1"/>
</dbReference>
<evidence type="ECO:0000259" key="1">
    <source>
        <dbReference type="Pfam" id="PF01261"/>
    </source>
</evidence>
<dbReference type="STRING" id="1576369.SAMN05421753_11697"/>
<feature type="domain" description="Xylose isomerase-like TIM barrel" evidence="1">
    <location>
        <begin position="22"/>
        <end position="256"/>
    </location>
</feature>
<dbReference type="Gene3D" id="3.20.20.150">
    <property type="entry name" value="Divalent-metal-dependent TIM barrel enzymes"/>
    <property type="match status" value="1"/>
</dbReference>
<sequence length="273" mass="30903">MRLGLINSAWHQSGRSTAWGIAKTKEIGFDCIDLLVDPLEIDVRERRLIKDECDRQGLPIVSICCVALGLTDFNKSVQEFHLDRCREHLDLVYEYQAENMLLVLGEYIWNKEIIPPAEQWDVGVQNCRALAEYAGELGIKIALELEPFHLSMLNNIDRMVQFVDDVGDPALAANIDISHLHLAHAPAAELPKLKGKAIHVHISDCDGKQHGDLPPGRGVVDFPPYLKELRKLEIPGTVSIELEYSPEPDKIEEWVREAYEQTAKLMREAELRP</sequence>
<dbReference type="EMBL" id="FOQD01000016">
    <property type="protein sequence ID" value="SFJ18811.1"/>
    <property type="molecule type" value="Genomic_DNA"/>
</dbReference>
<dbReference type="GO" id="GO:0016853">
    <property type="term" value="F:isomerase activity"/>
    <property type="evidence" value="ECO:0007669"/>
    <property type="project" value="UniProtKB-KW"/>
</dbReference>
<organism evidence="2 3">
    <name type="scientific">Planctomicrobium piriforme</name>
    <dbReference type="NCBI Taxonomy" id="1576369"/>
    <lineage>
        <taxon>Bacteria</taxon>
        <taxon>Pseudomonadati</taxon>
        <taxon>Planctomycetota</taxon>
        <taxon>Planctomycetia</taxon>
        <taxon>Planctomycetales</taxon>
        <taxon>Planctomycetaceae</taxon>
        <taxon>Planctomicrobium</taxon>
    </lineage>
</organism>
<protein>
    <submittedName>
        <fullName evidence="2">Sugar phosphate isomerase/epimerase</fullName>
    </submittedName>
</protein>
<dbReference type="AlphaFoldDB" id="A0A1I3PBM2"/>
<dbReference type="InterPro" id="IPR036237">
    <property type="entry name" value="Xyl_isomerase-like_sf"/>
</dbReference>
<dbReference type="PANTHER" id="PTHR12110:SF21">
    <property type="entry name" value="XYLOSE ISOMERASE-LIKE TIM BARREL DOMAIN-CONTAINING PROTEIN"/>
    <property type="match status" value="1"/>
</dbReference>
<keyword evidence="3" id="KW-1185">Reference proteome</keyword>
<gene>
    <name evidence="2" type="ORF">SAMN05421753_11697</name>
</gene>
<keyword evidence="2" id="KW-0413">Isomerase</keyword>
<dbReference type="InterPro" id="IPR013022">
    <property type="entry name" value="Xyl_isomerase-like_TIM-brl"/>
</dbReference>
<dbReference type="RefSeq" id="WP_092054219.1">
    <property type="nucleotide sequence ID" value="NZ_FOQD01000016.1"/>
</dbReference>
<proteinExistence type="predicted"/>
<dbReference type="OrthoDB" id="211587at2"/>
<dbReference type="Proteomes" id="UP000199518">
    <property type="component" value="Unassembled WGS sequence"/>
</dbReference>
<name>A0A1I3PBM2_9PLAN</name>
<reference evidence="3" key="1">
    <citation type="submission" date="2016-10" db="EMBL/GenBank/DDBJ databases">
        <authorList>
            <person name="Varghese N."/>
            <person name="Submissions S."/>
        </authorList>
    </citation>
    <scope>NUCLEOTIDE SEQUENCE [LARGE SCALE GENOMIC DNA]</scope>
    <source>
        <strain evidence="3">DSM 26348</strain>
    </source>
</reference>
<evidence type="ECO:0000313" key="2">
    <source>
        <dbReference type="EMBL" id="SFJ18811.1"/>
    </source>
</evidence>
<dbReference type="PANTHER" id="PTHR12110">
    <property type="entry name" value="HYDROXYPYRUVATE ISOMERASE"/>
    <property type="match status" value="1"/>
</dbReference>
<dbReference type="SUPFAM" id="SSF51658">
    <property type="entry name" value="Xylose isomerase-like"/>
    <property type="match status" value="1"/>
</dbReference>
<evidence type="ECO:0000313" key="3">
    <source>
        <dbReference type="Proteomes" id="UP000199518"/>
    </source>
</evidence>
<accession>A0A1I3PBM2</accession>
<dbReference type="InterPro" id="IPR050312">
    <property type="entry name" value="IolE/XylAMocC-like"/>
</dbReference>